<dbReference type="InterPro" id="IPR005828">
    <property type="entry name" value="MFS_sugar_transport-like"/>
</dbReference>
<keyword evidence="8" id="KW-1185">Reference proteome</keyword>
<feature type="transmembrane region" description="Helical" evidence="5">
    <location>
        <begin position="82"/>
        <end position="102"/>
    </location>
</feature>
<dbReference type="STRING" id="273075.gene:9572511"/>
<dbReference type="SUPFAM" id="SSF103473">
    <property type="entry name" value="MFS general substrate transporter"/>
    <property type="match status" value="1"/>
</dbReference>
<feature type="transmembrane region" description="Helical" evidence="5">
    <location>
        <begin position="339"/>
        <end position="362"/>
    </location>
</feature>
<feature type="domain" description="Major facilitator superfamily (MFS) profile" evidence="6">
    <location>
        <begin position="17"/>
        <end position="442"/>
    </location>
</feature>
<dbReference type="PANTHER" id="PTHR23508:SF10">
    <property type="entry name" value="CARBOXYLIC ACID TRANSPORTER PROTEIN HOMOLOG"/>
    <property type="match status" value="1"/>
</dbReference>
<dbReference type="PROSITE" id="PS00217">
    <property type="entry name" value="SUGAR_TRANSPORT_2"/>
    <property type="match status" value="1"/>
</dbReference>
<dbReference type="FunCoup" id="Q9HIP6">
    <property type="interactions" value="26"/>
</dbReference>
<feature type="transmembrane region" description="Helical" evidence="5">
    <location>
        <begin position="18"/>
        <end position="42"/>
    </location>
</feature>
<sequence>MFEGLDSRRITFFQIKSVIVSGIGIFSDSYNLYAISLVYYLVSASLDLSPLQDSLMTSASFMGAAAGAFLFGFIADRIGRKPMYGIDLAFIALGSFLQLFTVNFYELVIFRSILGFGIGGDYVLSPVIMAENADTRDRGKLMIMTFPIMAAFGAMLVAFVDQISLLYLPSSAVWHVVLAFGGVPALLVIYLRRKIPETPRFEARVRGNSTELSKIETEIGSAVNVDIDRKPFISRLRASILMITVSAVLWILYDMYSTTFAIYGPITIAYNLGLTPITFTYYAELFAGIPGAIISALLIDRVGRRKLIVVGYAGVFVWLLMYSLLLAKASIFAGLASDITPAGLIGKAAILGFFFYIMNYLFSATGPASIIGGAMVTPEITPTKVRGTSQGITVGIDRTADAVGLTAFPILLSKFGLSAMVLAYAMIAVLSIIMIFMIPEAAGKSLEEVSKDYDTTTQI</sequence>
<dbReference type="InterPro" id="IPR005829">
    <property type="entry name" value="Sugar_transporter_CS"/>
</dbReference>
<keyword evidence="4 5" id="KW-0472">Membrane</keyword>
<evidence type="ECO:0000256" key="3">
    <source>
        <dbReference type="ARBA" id="ARBA00022989"/>
    </source>
</evidence>
<proteinExistence type="predicted"/>
<keyword evidence="2 5" id="KW-0812">Transmembrane</keyword>
<feature type="transmembrane region" description="Helical" evidence="5">
    <location>
        <begin position="415"/>
        <end position="438"/>
    </location>
</feature>
<dbReference type="PaxDb" id="273075-Ta1287"/>
<evidence type="ECO:0000259" key="6">
    <source>
        <dbReference type="PROSITE" id="PS50850"/>
    </source>
</evidence>
<dbReference type="PROSITE" id="PS00216">
    <property type="entry name" value="SUGAR_TRANSPORT_1"/>
    <property type="match status" value="1"/>
</dbReference>
<feature type="transmembrane region" description="Helical" evidence="5">
    <location>
        <begin position="108"/>
        <end position="129"/>
    </location>
</feature>
<dbReference type="PANTHER" id="PTHR23508">
    <property type="entry name" value="CARBOXYLIC ACID TRANSPORTER PROTEIN HOMOLOG"/>
    <property type="match status" value="1"/>
</dbReference>
<feature type="transmembrane region" description="Helical" evidence="5">
    <location>
        <begin position="141"/>
        <end position="160"/>
    </location>
</feature>
<dbReference type="InParanoid" id="Q9HIP6"/>
<evidence type="ECO:0000313" key="7">
    <source>
        <dbReference type="EMBL" id="CAC12410.1"/>
    </source>
</evidence>
<dbReference type="Pfam" id="PF00083">
    <property type="entry name" value="Sugar_tr"/>
    <property type="match status" value="1"/>
</dbReference>
<dbReference type="Gene3D" id="1.20.1250.20">
    <property type="entry name" value="MFS general substrate transporter like domains"/>
    <property type="match status" value="1"/>
</dbReference>
<feature type="transmembrane region" description="Helical" evidence="5">
    <location>
        <begin position="172"/>
        <end position="191"/>
    </location>
</feature>
<protein>
    <submittedName>
        <fullName evidence="7">Probable inorganic phosphate transport protein related protein</fullName>
    </submittedName>
</protein>
<dbReference type="RefSeq" id="WP_010901694.1">
    <property type="nucleotide sequence ID" value="NC_002578.1"/>
</dbReference>
<accession>Q9HIP6</accession>
<dbReference type="GO" id="GO:0005886">
    <property type="term" value="C:plasma membrane"/>
    <property type="evidence" value="ECO:0007669"/>
    <property type="project" value="TreeGrafter"/>
</dbReference>
<dbReference type="InterPro" id="IPR020846">
    <property type="entry name" value="MFS_dom"/>
</dbReference>
<feature type="transmembrane region" description="Helical" evidence="5">
    <location>
        <begin position="236"/>
        <end position="253"/>
    </location>
</feature>
<dbReference type="EnsemblBacteria" id="CAC12410">
    <property type="protein sequence ID" value="CAC12410"/>
    <property type="gene ID" value="CAC12410"/>
</dbReference>
<dbReference type="OrthoDB" id="117970at2157"/>
<dbReference type="GO" id="GO:0046943">
    <property type="term" value="F:carboxylic acid transmembrane transporter activity"/>
    <property type="evidence" value="ECO:0007669"/>
    <property type="project" value="TreeGrafter"/>
</dbReference>
<dbReference type="eggNOG" id="arCOG02683">
    <property type="taxonomic scope" value="Archaea"/>
</dbReference>
<gene>
    <name evidence="7" type="ordered locus">Ta1287</name>
</gene>
<dbReference type="EMBL" id="AL445067">
    <property type="protein sequence ID" value="CAC12410.1"/>
    <property type="molecule type" value="Genomic_DNA"/>
</dbReference>
<feature type="transmembrane region" description="Helical" evidence="5">
    <location>
        <begin position="54"/>
        <end position="75"/>
    </location>
</feature>
<evidence type="ECO:0000313" key="8">
    <source>
        <dbReference type="Proteomes" id="UP000001024"/>
    </source>
</evidence>
<dbReference type="PROSITE" id="PS50850">
    <property type="entry name" value="MFS"/>
    <property type="match status" value="1"/>
</dbReference>
<evidence type="ECO:0000256" key="5">
    <source>
        <dbReference type="SAM" id="Phobius"/>
    </source>
</evidence>
<feature type="transmembrane region" description="Helical" evidence="5">
    <location>
        <begin position="307"/>
        <end position="327"/>
    </location>
</feature>
<feature type="transmembrane region" description="Helical" evidence="5">
    <location>
        <begin position="279"/>
        <end position="300"/>
    </location>
</feature>
<dbReference type="InterPro" id="IPR036259">
    <property type="entry name" value="MFS_trans_sf"/>
</dbReference>
<dbReference type="HOGENOM" id="CLU_001265_46_14_2"/>
<evidence type="ECO:0000256" key="2">
    <source>
        <dbReference type="ARBA" id="ARBA00022692"/>
    </source>
</evidence>
<evidence type="ECO:0000256" key="1">
    <source>
        <dbReference type="ARBA" id="ARBA00004141"/>
    </source>
</evidence>
<evidence type="ECO:0000256" key="4">
    <source>
        <dbReference type="ARBA" id="ARBA00023136"/>
    </source>
</evidence>
<dbReference type="AlphaFoldDB" id="Q9HIP6"/>
<dbReference type="Proteomes" id="UP000001024">
    <property type="component" value="Chromosome"/>
</dbReference>
<dbReference type="KEGG" id="tac:Ta1287"/>
<name>Q9HIP6_THEAC</name>
<reference evidence="7 8" key="1">
    <citation type="journal article" date="2000" name="Nature">
        <title>The genome sequence of the thermoacidophilic scavenger Thermoplasma acidophilum.</title>
        <authorList>
            <person name="Ruepp A."/>
            <person name="Graml W."/>
            <person name="Santos-Martinez M.L."/>
            <person name="Koretke K.K."/>
            <person name="Volker C."/>
            <person name="Mewes H.W."/>
            <person name="Frishman D."/>
            <person name="Stocker S."/>
            <person name="Lupas A.N."/>
            <person name="Baumeister W."/>
        </authorList>
    </citation>
    <scope>NUCLEOTIDE SEQUENCE [LARGE SCALE GENOMIC DNA]</scope>
    <source>
        <strain evidence="8">ATCC 25905 / DSM 1728 / JCM 9062 / NBRC 15155 / AMRC-C165</strain>
    </source>
</reference>
<keyword evidence="3 5" id="KW-1133">Transmembrane helix</keyword>
<organism evidence="7 8">
    <name type="scientific">Thermoplasma acidophilum (strain ATCC 25905 / DSM 1728 / JCM 9062 / NBRC 15155 / AMRC-C165)</name>
    <dbReference type="NCBI Taxonomy" id="273075"/>
    <lineage>
        <taxon>Archaea</taxon>
        <taxon>Methanobacteriati</taxon>
        <taxon>Thermoplasmatota</taxon>
        <taxon>Thermoplasmata</taxon>
        <taxon>Thermoplasmatales</taxon>
        <taxon>Thermoplasmataceae</taxon>
        <taxon>Thermoplasma</taxon>
    </lineage>
</organism>
<comment type="subcellular location">
    <subcellularLocation>
        <location evidence="1">Membrane</location>
        <topology evidence="1">Multi-pass membrane protein</topology>
    </subcellularLocation>
</comment>